<evidence type="ECO:0000313" key="3">
    <source>
        <dbReference type="EMBL" id="KAL0880824.1"/>
    </source>
</evidence>
<dbReference type="Proteomes" id="UP001549920">
    <property type="component" value="Unassembled WGS sequence"/>
</dbReference>
<dbReference type="InterPro" id="IPR036179">
    <property type="entry name" value="Ig-like_dom_sf"/>
</dbReference>
<organism evidence="3 4">
    <name type="scientific">Loxostege sticticalis</name>
    <name type="common">Beet webworm moth</name>
    <dbReference type="NCBI Taxonomy" id="481309"/>
    <lineage>
        <taxon>Eukaryota</taxon>
        <taxon>Metazoa</taxon>
        <taxon>Ecdysozoa</taxon>
        <taxon>Arthropoda</taxon>
        <taxon>Hexapoda</taxon>
        <taxon>Insecta</taxon>
        <taxon>Pterygota</taxon>
        <taxon>Neoptera</taxon>
        <taxon>Endopterygota</taxon>
        <taxon>Lepidoptera</taxon>
        <taxon>Glossata</taxon>
        <taxon>Ditrysia</taxon>
        <taxon>Pyraloidea</taxon>
        <taxon>Crambidae</taxon>
        <taxon>Pyraustinae</taxon>
        <taxon>Loxostege</taxon>
    </lineage>
</organism>
<dbReference type="PANTHER" id="PTHR21261">
    <property type="entry name" value="BEAT PROTEIN"/>
    <property type="match status" value="1"/>
</dbReference>
<feature type="domain" description="Ig-like" evidence="2">
    <location>
        <begin position="143"/>
        <end position="230"/>
    </location>
</feature>
<evidence type="ECO:0000259" key="2">
    <source>
        <dbReference type="PROSITE" id="PS50835"/>
    </source>
</evidence>
<proteinExistence type="predicted"/>
<reference evidence="3 4" key="1">
    <citation type="submission" date="2024-06" db="EMBL/GenBank/DDBJ databases">
        <title>A chromosome-level genome assembly of beet webworm, Loxostege sticticalis.</title>
        <authorList>
            <person name="Zhang Y."/>
        </authorList>
    </citation>
    <scope>NUCLEOTIDE SEQUENCE [LARGE SCALE GENOMIC DNA]</scope>
    <source>
        <strain evidence="3">AQ026</strain>
        <tissue evidence="3">Whole body</tissue>
    </source>
</reference>
<sequence length="290" mass="32764">MVLTKMRVSMLTFITFFMWMQGDVDSVRIVELRVSAHMAEGGDALLGCYYDMGHDSLYSLKWYKDDREFYRYVPKAHPPMRTFFVPGVKVDLNLSSANVVALKHLVRNSSGVYKCEVKGEMPSLTMDSRKQHVTIDLLPKSGPQVYGLRKDYHIGSHVDVNCTTSPSRPEAQLKWLINGKPAPNAYLHGPYLVIPTNRPYTYQAKLRLNYTVLPSHFDDEGVMTLKCQATIPPLYLQETSFKFHEPSLRTTLPMPATTTETNTGDIASTGCLHNMTGVLIILLIFQVLLV</sequence>
<evidence type="ECO:0000256" key="1">
    <source>
        <dbReference type="SAM" id="SignalP"/>
    </source>
</evidence>
<keyword evidence="1" id="KW-0732">Signal</keyword>
<feature type="domain" description="Ig-like" evidence="2">
    <location>
        <begin position="25"/>
        <end position="134"/>
    </location>
</feature>
<dbReference type="PANTHER" id="PTHR21261:SF15">
    <property type="entry name" value="BEATEN PATH IIIA, ISOFORM D-RELATED"/>
    <property type="match status" value="1"/>
</dbReference>
<accession>A0ABR3HW95</accession>
<feature type="chain" id="PRO_5046779535" description="Ig-like domain-containing protein" evidence="1">
    <location>
        <begin position="27"/>
        <end position="290"/>
    </location>
</feature>
<dbReference type="EMBL" id="JBEUOH010000012">
    <property type="protein sequence ID" value="KAL0880824.1"/>
    <property type="molecule type" value="Genomic_DNA"/>
</dbReference>
<gene>
    <name evidence="3" type="ORF">ABMA27_002009</name>
</gene>
<dbReference type="Gene3D" id="2.60.40.10">
    <property type="entry name" value="Immunoglobulins"/>
    <property type="match status" value="2"/>
</dbReference>
<protein>
    <recommendedName>
        <fullName evidence="2">Ig-like domain-containing protein</fullName>
    </recommendedName>
</protein>
<dbReference type="InterPro" id="IPR007110">
    <property type="entry name" value="Ig-like_dom"/>
</dbReference>
<dbReference type="SUPFAM" id="SSF48726">
    <property type="entry name" value="Immunoglobulin"/>
    <property type="match status" value="2"/>
</dbReference>
<name>A0ABR3HW95_LOXSC</name>
<feature type="signal peptide" evidence="1">
    <location>
        <begin position="1"/>
        <end position="26"/>
    </location>
</feature>
<dbReference type="InterPro" id="IPR013783">
    <property type="entry name" value="Ig-like_fold"/>
</dbReference>
<evidence type="ECO:0000313" key="4">
    <source>
        <dbReference type="Proteomes" id="UP001549920"/>
    </source>
</evidence>
<dbReference type="PROSITE" id="PS50835">
    <property type="entry name" value="IG_LIKE"/>
    <property type="match status" value="2"/>
</dbReference>
<keyword evidence="4" id="KW-1185">Reference proteome</keyword>
<comment type="caution">
    <text evidence="3">The sequence shown here is derived from an EMBL/GenBank/DDBJ whole genome shotgun (WGS) entry which is preliminary data.</text>
</comment>